<keyword evidence="8" id="KW-1185">Reference proteome</keyword>
<keyword evidence="2 5" id="KW-0812">Transmembrane</keyword>
<evidence type="ECO:0000256" key="1">
    <source>
        <dbReference type="ARBA" id="ARBA00004141"/>
    </source>
</evidence>
<evidence type="ECO:0000256" key="3">
    <source>
        <dbReference type="ARBA" id="ARBA00022989"/>
    </source>
</evidence>
<name>A0A5A5THF3_9CHLR</name>
<gene>
    <name evidence="7" type="ORF">KDI_42020</name>
</gene>
<dbReference type="RefSeq" id="WP_149403508.1">
    <property type="nucleotide sequence ID" value="NZ_BIXY01000077.1"/>
</dbReference>
<feature type="transmembrane region" description="Helical" evidence="5">
    <location>
        <begin position="131"/>
        <end position="151"/>
    </location>
</feature>
<evidence type="ECO:0000313" key="8">
    <source>
        <dbReference type="Proteomes" id="UP000322530"/>
    </source>
</evidence>
<dbReference type="AlphaFoldDB" id="A0A5A5THF3"/>
<evidence type="ECO:0000256" key="5">
    <source>
        <dbReference type="SAM" id="Phobius"/>
    </source>
</evidence>
<keyword evidence="3 5" id="KW-1133">Transmembrane helix</keyword>
<dbReference type="InterPro" id="IPR006977">
    <property type="entry name" value="Yip1_dom"/>
</dbReference>
<evidence type="ECO:0000259" key="6">
    <source>
        <dbReference type="Pfam" id="PF04893"/>
    </source>
</evidence>
<sequence>MSDKISYPAREPSMARRGAGDLCKQYLRVMLHPSIQTFAEEKQYARWSSIWIQLIGLSVLSAILTILALLISPSSLTPVAGMSAQTEQLMLYGVTAILIIAATPISFLIAGAILCAMGRVLGGQGRYVQQLYTLALFGVPMVLLSSVLQLIPGTTSWLPYLPHLYSVYLLILSMQAIHKFKRAQFIGVTAIICILTILGIYFLLLPPQR</sequence>
<feature type="transmembrane region" description="Helical" evidence="5">
    <location>
        <begin position="91"/>
        <end position="119"/>
    </location>
</feature>
<dbReference type="Pfam" id="PF04893">
    <property type="entry name" value="Yip1"/>
    <property type="match status" value="1"/>
</dbReference>
<evidence type="ECO:0000313" key="7">
    <source>
        <dbReference type="EMBL" id="GCF10638.1"/>
    </source>
</evidence>
<reference evidence="7 8" key="1">
    <citation type="submission" date="2019-01" db="EMBL/GenBank/DDBJ databases">
        <title>Draft genome sequence of Dictyobacter sp. Uno17.</title>
        <authorList>
            <person name="Wang C.M."/>
            <person name="Zheng Y."/>
            <person name="Sakai Y."/>
            <person name="Abe K."/>
            <person name="Yokota A."/>
            <person name="Yabe S."/>
        </authorList>
    </citation>
    <scope>NUCLEOTIDE SEQUENCE [LARGE SCALE GENOMIC DNA]</scope>
    <source>
        <strain evidence="7 8">Uno17</strain>
    </source>
</reference>
<organism evidence="7 8">
    <name type="scientific">Dictyobacter arantiisoli</name>
    <dbReference type="NCBI Taxonomy" id="2014874"/>
    <lineage>
        <taxon>Bacteria</taxon>
        <taxon>Bacillati</taxon>
        <taxon>Chloroflexota</taxon>
        <taxon>Ktedonobacteria</taxon>
        <taxon>Ktedonobacterales</taxon>
        <taxon>Dictyobacteraceae</taxon>
        <taxon>Dictyobacter</taxon>
    </lineage>
</organism>
<evidence type="ECO:0000256" key="4">
    <source>
        <dbReference type="ARBA" id="ARBA00023136"/>
    </source>
</evidence>
<comment type="caution">
    <text evidence="7">The sequence shown here is derived from an EMBL/GenBank/DDBJ whole genome shotgun (WGS) entry which is preliminary data.</text>
</comment>
<feature type="domain" description="Yip1" evidence="6">
    <location>
        <begin position="28"/>
        <end position="202"/>
    </location>
</feature>
<comment type="subcellular location">
    <subcellularLocation>
        <location evidence="1">Membrane</location>
        <topology evidence="1">Multi-pass membrane protein</topology>
    </subcellularLocation>
</comment>
<evidence type="ECO:0000256" key="2">
    <source>
        <dbReference type="ARBA" id="ARBA00022692"/>
    </source>
</evidence>
<feature type="transmembrane region" description="Helical" evidence="5">
    <location>
        <begin position="50"/>
        <end position="71"/>
    </location>
</feature>
<dbReference type="EMBL" id="BIXY01000077">
    <property type="protein sequence ID" value="GCF10638.1"/>
    <property type="molecule type" value="Genomic_DNA"/>
</dbReference>
<protein>
    <recommendedName>
        <fullName evidence="6">Yip1 domain-containing protein</fullName>
    </recommendedName>
</protein>
<proteinExistence type="predicted"/>
<keyword evidence="4 5" id="KW-0472">Membrane</keyword>
<dbReference type="GO" id="GO:0016020">
    <property type="term" value="C:membrane"/>
    <property type="evidence" value="ECO:0007669"/>
    <property type="project" value="UniProtKB-SubCell"/>
</dbReference>
<dbReference type="OrthoDB" id="165652at2"/>
<accession>A0A5A5THF3</accession>
<dbReference type="Proteomes" id="UP000322530">
    <property type="component" value="Unassembled WGS sequence"/>
</dbReference>
<feature type="transmembrane region" description="Helical" evidence="5">
    <location>
        <begin position="185"/>
        <end position="204"/>
    </location>
</feature>